<keyword evidence="2" id="KW-1185">Reference proteome</keyword>
<organism evidence="1 2">
    <name type="scientific">Prosthecobacter debontii</name>
    <dbReference type="NCBI Taxonomy" id="48467"/>
    <lineage>
        <taxon>Bacteria</taxon>
        <taxon>Pseudomonadati</taxon>
        <taxon>Verrucomicrobiota</taxon>
        <taxon>Verrucomicrobiia</taxon>
        <taxon>Verrucomicrobiales</taxon>
        <taxon>Verrucomicrobiaceae</taxon>
        <taxon>Prosthecobacter</taxon>
    </lineage>
</organism>
<evidence type="ECO:0000313" key="1">
    <source>
        <dbReference type="EMBL" id="SKB02126.1"/>
    </source>
</evidence>
<name>A0A1T4YK46_9BACT</name>
<protein>
    <submittedName>
        <fullName evidence="1">Uncharacterized protein</fullName>
    </submittedName>
</protein>
<proteinExistence type="predicted"/>
<sequence>MAERGLTHPAPQVFRQVCALVERLETLSPDSEIRLDHLDGRVDFIEVSSSQVVGTIDCPEKE</sequence>
<dbReference type="EMBL" id="FUYE01000013">
    <property type="protein sequence ID" value="SKB02126.1"/>
    <property type="molecule type" value="Genomic_DNA"/>
</dbReference>
<evidence type="ECO:0000313" key="2">
    <source>
        <dbReference type="Proteomes" id="UP000190774"/>
    </source>
</evidence>
<reference evidence="2" key="1">
    <citation type="submission" date="2017-02" db="EMBL/GenBank/DDBJ databases">
        <authorList>
            <person name="Varghese N."/>
            <person name="Submissions S."/>
        </authorList>
    </citation>
    <scope>NUCLEOTIDE SEQUENCE [LARGE SCALE GENOMIC DNA]</scope>
    <source>
        <strain evidence="2">ATCC 700200</strain>
    </source>
</reference>
<gene>
    <name evidence="1" type="ORF">SAMN02745166_03551</name>
</gene>
<dbReference type="Proteomes" id="UP000190774">
    <property type="component" value="Unassembled WGS sequence"/>
</dbReference>
<accession>A0A1T4YK46</accession>
<dbReference type="AlphaFoldDB" id="A0A1T4YK46"/>